<dbReference type="PANTHER" id="PTHR18964:SF173">
    <property type="entry name" value="GLUCOKINASE"/>
    <property type="match status" value="1"/>
</dbReference>
<dbReference type="InterPro" id="IPR000600">
    <property type="entry name" value="ROK"/>
</dbReference>
<dbReference type="InterPro" id="IPR043129">
    <property type="entry name" value="ATPase_NBD"/>
</dbReference>
<evidence type="ECO:0000256" key="1">
    <source>
        <dbReference type="ARBA" id="ARBA00006479"/>
    </source>
</evidence>
<dbReference type="Gene3D" id="3.30.420.40">
    <property type="match status" value="2"/>
</dbReference>
<dbReference type="InterPro" id="IPR036390">
    <property type="entry name" value="WH_DNA-bd_sf"/>
</dbReference>
<dbReference type="Proteomes" id="UP000005953">
    <property type="component" value="Unassembled WGS sequence"/>
</dbReference>
<dbReference type="RefSeq" id="WP_008042521.1">
    <property type="nucleotide sequence ID" value="NZ_CH724149.1"/>
</dbReference>
<sequence>MKKTDTEQIRLANKKQIIHYLRVHGPIARVDLGQALKLSPATVTAITSELQQEARLIEHPATTEKTNTRGRPRVLIDLAPDAFHVLGLKLSINELKMHLGNHKGQVSDEMVIDLDTRALSEEGLFDAIASAVRRFNASVPAHKRPKALGIAVQGVVNGLNGEIIWSPALAVRKVPLKHELEQRIQLPVTIANDANCLTMAIRHQRRYQSLTDFAVIMLGYGIGMGMVINGELYLGHHGAAAEFGHSKYYPEGAQCLCGKRGCIEAYVGDYALYRDASALFPLSWDNSLHPTEDSMQVLVNKAESDSKELRDLFQRAGRVLGHGISNLIALLSLEKIIISGPGSRAYHLMEAGLMTNLEDSLVSDLIAETTIEHAAWDEDMTIKGIVVLALEAID</sequence>
<keyword evidence="2" id="KW-0119">Carbohydrate metabolism</keyword>
<dbReference type="AlphaFoldDB" id="A4BCC4"/>
<accession>A4BCC4</accession>
<dbReference type="STRING" id="314283.MED297_13242"/>
<dbReference type="Gene3D" id="1.10.10.10">
    <property type="entry name" value="Winged helix-like DNA-binding domain superfamily/Winged helix DNA-binding domain"/>
    <property type="match status" value="1"/>
</dbReference>
<organism evidence="3 4">
    <name type="scientific">Reinekea blandensis MED297</name>
    <dbReference type="NCBI Taxonomy" id="314283"/>
    <lineage>
        <taxon>Bacteria</taxon>
        <taxon>Pseudomonadati</taxon>
        <taxon>Pseudomonadota</taxon>
        <taxon>Gammaproteobacteria</taxon>
        <taxon>Oceanospirillales</taxon>
        <taxon>Saccharospirillaceae</taxon>
        <taxon>Reinekea</taxon>
    </lineage>
</organism>
<reference evidence="3 4" key="1">
    <citation type="submission" date="2006-02" db="EMBL/GenBank/DDBJ databases">
        <authorList>
            <person name="Pinhassi J."/>
            <person name="Pedros-Alio C."/>
            <person name="Ferriera S."/>
            <person name="Johnson J."/>
            <person name="Kravitz S."/>
            <person name="Halpern A."/>
            <person name="Remington K."/>
            <person name="Beeson K."/>
            <person name="Tran B."/>
            <person name="Rogers Y.-H."/>
            <person name="Friedman R."/>
            <person name="Venter J.C."/>
        </authorList>
    </citation>
    <scope>NUCLEOTIDE SEQUENCE [LARGE SCALE GENOMIC DNA]</scope>
    <source>
        <strain evidence="3 4">MED297</strain>
    </source>
</reference>
<comment type="caution">
    <text evidence="3">The sequence shown here is derived from an EMBL/GenBank/DDBJ whole genome shotgun (WGS) entry which is preliminary data.</text>
</comment>
<dbReference type="InterPro" id="IPR049874">
    <property type="entry name" value="ROK_cs"/>
</dbReference>
<proteinExistence type="inferred from homology"/>
<keyword evidence="4" id="KW-1185">Reference proteome</keyword>
<dbReference type="Pfam" id="PF00480">
    <property type="entry name" value="ROK"/>
    <property type="match status" value="1"/>
</dbReference>
<evidence type="ECO:0000313" key="3">
    <source>
        <dbReference type="EMBL" id="EAR10190.1"/>
    </source>
</evidence>
<comment type="similarity">
    <text evidence="1">Belongs to the ROK (NagC/XylR) family.</text>
</comment>
<dbReference type="SUPFAM" id="SSF53067">
    <property type="entry name" value="Actin-like ATPase domain"/>
    <property type="match status" value="1"/>
</dbReference>
<dbReference type="EMBL" id="AAOE01000005">
    <property type="protein sequence ID" value="EAR10190.1"/>
    <property type="molecule type" value="Genomic_DNA"/>
</dbReference>
<dbReference type="PROSITE" id="PS01125">
    <property type="entry name" value="ROK"/>
    <property type="match status" value="1"/>
</dbReference>
<dbReference type="OrthoDB" id="8595273at2"/>
<protein>
    <submittedName>
        <fullName evidence="3">Probable transcriptional regulator</fullName>
    </submittedName>
</protein>
<dbReference type="HOGENOM" id="CLU_036604_13_1_6"/>
<evidence type="ECO:0000313" key="4">
    <source>
        <dbReference type="Proteomes" id="UP000005953"/>
    </source>
</evidence>
<dbReference type="SUPFAM" id="SSF46785">
    <property type="entry name" value="Winged helix' DNA-binding domain"/>
    <property type="match status" value="1"/>
</dbReference>
<name>A4BCC4_9GAMM</name>
<dbReference type="PANTHER" id="PTHR18964">
    <property type="entry name" value="ROK (REPRESSOR, ORF, KINASE) FAMILY"/>
    <property type="match status" value="1"/>
</dbReference>
<dbReference type="InterPro" id="IPR036388">
    <property type="entry name" value="WH-like_DNA-bd_sf"/>
</dbReference>
<gene>
    <name evidence="3" type="ORF">MED297_13242</name>
</gene>
<evidence type="ECO:0000256" key="2">
    <source>
        <dbReference type="ARBA" id="ARBA00023277"/>
    </source>
</evidence>